<evidence type="ECO:0000313" key="1">
    <source>
        <dbReference type="EMBL" id="OTG02357.1"/>
    </source>
</evidence>
<keyword evidence="2" id="KW-1185">Reference proteome</keyword>
<protein>
    <submittedName>
        <fullName evidence="1">Uncharacterized protein</fullName>
    </submittedName>
</protein>
<accession>A0A251SU05</accession>
<name>A0A251SU05_HELAN</name>
<dbReference type="EMBL" id="CM007902">
    <property type="protein sequence ID" value="OTG02357.1"/>
    <property type="molecule type" value="Genomic_DNA"/>
</dbReference>
<evidence type="ECO:0000313" key="2">
    <source>
        <dbReference type="Proteomes" id="UP000215914"/>
    </source>
</evidence>
<dbReference type="InParanoid" id="A0A251SU05"/>
<sequence length="65" mass="7462">MSCFSRFFYVLLSVMKAPLSCKSSLERNKIFFYISLFSLTFNIESCSDLESFLVHLSLVLLSPNP</sequence>
<dbReference type="Proteomes" id="UP000215914">
    <property type="component" value="Chromosome 13"/>
</dbReference>
<reference evidence="2" key="1">
    <citation type="journal article" date="2017" name="Nature">
        <title>The sunflower genome provides insights into oil metabolism, flowering and Asterid evolution.</title>
        <authorList>
            <person name="Badouin H."/>
            <person name="Gouzy J."/>
            <person name="Grassa C.J."/>
            <person name="Murat F."/>
            <person name="Staton S.E."/>
            <person name="Cottret L."/>
            <person name="Lelandais-Briere C."/>
            <person name="Owens G.L."/>
            <person name="Carrere S."/>
            <person name="Mayjonade B."/>
            <person name="Legrand L."/>
            <person name="Gill N."/>
            <person name="Kane N.C."/>
            <person name="Bowers J.E."/>
            <person name="Hubner S."/>
            <person name="Bellec A."/>
            <person name="Berard A."/>
            <person name="Berges H."/>
            <person name="Blanchet N."/>
            <person name="Boniface M.C."/>
            <person name="Brunel D."/>
            <person name="Catrice O."/>
            <person name="Chaidir N."/>
            <person name="Claudel C."/>
            <person name="Donnadieu C."/>
            <person name="Faraut T."/>
            <person name="Fievet G."/>
            <person name="Helmstetter N."/>
            <person name="King M."/>
            <person name="Knapp S.J."/>
            <person name="Lai Z."/>
            <person name="Le Paslier M.C."/>
            <person name="Lippi Y."/>
            <person name="Lorenzon L."/>
            <person name="Mandel J.R."/>
            <person name="Marage G."/>
            <person name="Marchand G."/>
            <person name="Marquand E."/>
            <person name="Bret-Mestries E."/>
            <person name="Morien E."/>
            <person name="Nambeesan S."/>
            <person name="Nguyen T."/>
            <person name="Pegot-Espagnet P."/>
            <person name="Pouilly N."/>
            <person name="Raftis F."/>
            <person name="Sallet E."/>
            <person name="Schiex T."/>
            <person name="Thomas J."/>
            <person name="Vandecasteele C."/>
            <person name="Vares D."/>
            <person name="Vear F."/>
            <person name="Vautrin S."/>
            <person name="Crespi M."/>
            <person name="Mangin B."/>
            <person name="Burke J.M."/>
            <person name="Salse J."/>
            <person name="Munos S."/>
            <person name="Vincourt P."/>
            <person name="Rieseberg L.H."/>
            <person name="Langlade N.B."/>
        </authorList>
    </citation>
    <scope>NUCLEOTIDE SEQUENCE [LARGE SCALE GENOMIC DNA]</scope>
    <source>
        <strain evidence="2">cv. SF193</strain>
    </source>
</reference>
<organism evidence="1 2">
    <name type="scientific">Helianthus annuus</name>
    <name type="common">Common sunflower</name>
    <dbReference type="NCBI Taxonomy" id="4232"/>
    <lineage>
        <taxon>Eukaryota</taxon>
        <taxon>Viridiplantae</taxon>
        <taxon>Streptophyta</taxon>
        <taxon>Embryophyta</taxon>
        <taxon>Tracheophyta</taxon>
        <taxon>Spermatophyta</taxon>
        <taxon>Magnoliopsida</taxon>
        <taxon>eudicotyledons</taxon>
        <taxon>Gunneridae</taxon>
        <taxon>Pentapetalae</taxon>
        <taxon>asterids</taxon>
        <taxon>campanulids</taxon>
        <taxon>Asterales</taxon>
        <taxon>Asteraceae</taxon>
        <taxon>Asteroideae</taxon>
        <taxon>Heliantheae alliance</taxon>
        <taxon>Heliantheae</taxon>
        <taxon>Helianthus</taxon>
    </lineage>
</organism>
<dbReference type="AlphaFoldDB" id="A0A251SU05"/>
<proteinExistence type="predicted"/>
<gene>
    <name evidence="1" type="ORF">HannXRQ_Chr13g0412161</name>
</gene>